<dbReference type="PANTHER" id="PTHR43775:SF51">
    <property type="entry name" value="INACTIVE PHENOLPHTHIOCEROL SYNTHESIS POLYKETIDE SYNTHASE TYPE I PKS1-RELATED"/>
    <property type="match status" value="1"/>
</dbReference>
<dbReference type="SUPFAM" id="SSF52151">
    <property type="entry name" value="FabD/lysophospholipase-like"/>
    <property type="match status" value="1"/>
</dbReference>
<gene>
    <name evidence="4" type="ORF">UK15_39420</name>
</gene>
<keyword evidence="5" id="KW-1185">Reference proteome</keyword>
<dbReference type="Pfam" id="PF00698">
    <property type="entry name" value="Acyl_transf_1"/>
    <property type="match status" value="1"/>
</dbReference>
<dbReference type="GO" id="GO:0004312">
    <property type="term" value="F:fatty acid synthase activity"/>
    <property type="evidence" value="ECO:0007669"/>
    <property type="project" value="TreeGrafter"/>
</dbReference>
<dbReference type="STRING" id="284040.UK15_39420"/>
<dbReference type="AlphaFoldDB" id="A0A0M2GFX5"/>
<dbReference type="InterPro" id="IPR050091">
    <property type="entry name" value="PKS_NRPS_Biosynth_Enz"/>
</dbReference>
<dbReference type="EMBL" id="JYJH01000186">
    <property type="protein sequence ID" value="KJK33041.1"/>
    <property type="molecule type" value="Genomic_DNA"/>
</dbReference>
<keyword evidence="1" id="KW-0808">Transferase</keyword>
<dbReference type="Proteomes" id="UP000034786">
    <property type="component" value="Unassembled WGS sequence"/>
</dbReference>
<feature type="non-terminal residue" evidence="4">
    <location>
        <position position="1"/>
    </location>
</feature>
<organism evidence="4 5">
    <name type="scientific">Streptomyces variegatus</name>
    <dbReference type="NCBI Taxonomy" id="284040"/>
    <lineage>
        <taxon>Bacteria</taxon>
        <taxon>Bacillati</taxon>
        <taxon>Actinomycetota</taxon>
        <taxon>Actinomycetes</taxon>
        <taxon>Kitasatosporales</taxon>
        <taxon>Streptomycetaceae</taxon>
        <taxon>Streptomyces</taxon>
    </lineage>
</organism>
<keyword evidence="2" id="KW-0511">Multifunctional enzyme</keyword>
<dbReference type="GO" id="GO:0006633">
    <property type="term" value="P:fatty acid biosynthetic process"/>
    <property type="evidence" value="ECO:0007669"/>
    <property type="project" value="TreeGrafter"/>
</dbReference>
<name>A0A0M2GFX5_9ACTN</name>
<evidence type="ECO:0000256" key="2">
    <source>
        <dbReference type="ARBA" id="ARBA00023268"/>
    </source>
</evidence>
<proteinExistence type="predicted"/>
<evidence type="ECO:0000313" key="5">
    <source>
        <dbReference type="Proteomes" id="UP000034786"/>
    </source>
</evidence>
<dbReference type="InterPro" id="IPR016035">
    <property type="entry name" value="Acyl_Trfase/lysoPLipase"/>
</dbReference>
<accession>A0A0M2GFX5</accession>
<sequence length="97" mass="10244">GAFPVFAEAFDAVCARFEGELDRPLKDVIFGDAAALDQTVYTQAALFALEVALFRLLESWGVTPDVLLGHSIGELAAAFVAGVWSLEDACVLVAARG</sequence>
<evidence type="ECO:0000256" key="1">
    <source>
        <dbReference type="ARBA" id="ARBA00022679"/>
    </source>
</evidence>
<dbReference type="InterPro" id="IPR014043">
    <property type="entry name" value="Acyl_transferase_dom"/>
</dbReference>
<protein>
    <submittedName>
        <fullName evidence="4">Modular polyketide synthase</fullName>
    </submittedName>
</protein>
<evidence type="ECO:0000313" key="4">
    <source>
        <dbReference type="EMBL" id="KJK33041.1"/>
    </source>
</evidence>
<evidence type="ECO:0000259" key="3">
    <source>
        <dbReference type="Pfam" id="PF00698"/>
    </source>
</evidence>
<dbReference type="RefSeq" id="WP_045297721.1">
    <property type="nucleotide sequence ID" value="NZ_JYJH01000186.1"/>
</dbReference>
<feature type="domain" description="Malonyl-CoA:ACP transacylase (MAT)" evidence="3">
    <location>
        <begin position="4"/>
        <end position="96"/>
    </location>
</feature>
<dbReference type="InterPro" id="IPR001227">
    <property type="entry name" value="Ac_transferase_dom_sf"/>
</dbReference>
<feature type="non-terminal residue" evidence="4">
    <location>
        <position position="97"/>
    </location>
</feature>
<dbReference type="PATRIC" id="fig|284040.3.peg.2954"/>
<comment type="caution">
    <text evidence="4">The sequence shown here is derived from an EMBL/GenBank/DDBJ whole genome shotgun (WGS) entry which is preliminary data.</text>
</comment>
<reference evidence="5" key="1">
    <citation type="submission" date="2015-02" db="EMBL/GenBank/DDBJ databases">
        <authorList>
            <person name="Ju K.-S."/>
            <person name="Doroghazi J.R."/>
            <person name="Metcalf W."/>
        </authorList>
    </citation>
    <scope>NUCLEOTIDE SEQUENCE [LARGE SCALE GENOMIC DNA]</scope>
    <source>
        <strain evidence="5">NRRL B-16380</strain>
    </source>
</reference>
<dbReference type="PANTHER" id="PTHR43775">
    <property type="entry name" value="FATTY ACID SYNTHASE"/>
    <property type="match status" value="1"/>
</dbReference>
<dbReference type="Gene3D" id="3.40.366.10">
    <property type="entry name" value="Malonyl-Coenzyme A Acyl Carrier Protein, domain 2"/>
    <property type="match status" value="1"/>
</dbReference>